<keyword evidence="3 4" id="KW-0998">Cell outer membrane</keyword>
<protein>
    <recommendedName>
        <fullName evidence="4">Outer membrane protein assembly factor BamE</fullName>
    </recommendedName>
</protein>
<comment type="similarity">
    <text evidence="4">Belongs to the BamE family.</text>
</comment>
<dbReference type="EMBL" id="JAGQFT020000001">
    <property type="protein sequence ID" value="MBS7455938.1"/>
    <property type="molecule type" value="Genomic_DNA"/>
</dbReference>
<dbReference type="PROSITE" id="PS51257">
    <property type="entry name" value="PROKAR_LIPOPROTEIN"/>
    <property type="match status" value="1"/>
</dbReference>
<keyword evidence="7" id="KW-1185">Reference proteome</keyword>
<keyword evidence="2 4" id="KW-0472">Membrane</keyword>
<sequence length="130" mass="14807">MKKISTMLLATSLLAGCGILYRQPIYQGNLLQPENVEQLREGMTKRQVGSLLGTPMVSDPFHESRWDYVATQRDTRVGGPEIKNLTVYFEGDTVARWEGEYFPKQDEELGRKMARFGNLPREKNQRGGGR</sequence>
<evidence type="ECO:0000313" key="7">
    <source>
        <dbReference type="Proteomes" id="UP000675747"/>
    </source>
</evidence>
<comment type="function">
    <text evidence="4">Part of the outer membrane protein assembly complex, which is involved in assembly and insertion of beta-barrel proteins into the outer membrane.</text>
</comment>
<dbReference type="InterPro" id="IPR007450">
    <property type="entry name" value="BamE_dom"/>
</dbReference>
<dbReference type="Pfam" id="PF04355">
    <property type="entry name" value="BamE"/>
    <property type="match status" value="1"/>
</dbReference>
<accession>A0AAP2C7R8</accession>
<dbReference type="PANTHER" id="PTHR37482">
    <property type="entry name" value="OUTER MEMBRANE PROTEIN ASSEMBLY FACTOR BAME"/>
    <property type="match status" value="1"/>
</dbReference>
<dbReference type="GO" id="GO:0051205">
    <property type="term" value="P:protein insertion into membrane"/>
    <property type="evidence" value="ECO:0007669"/>
    <property type="project" value="UniProtKB-UniRule"/>
</dbReference>
<comment type="subunit">
    <text evidence="4">Part of the Bam complex.</text>
</comment>
<comment type="subcellular location">
    <subcellularLocation>
        <location evidence="4">Cell outer membrane</location>
        <topology evidence="4">Lipid-anchor</topology>
    </subcellularLocation>
</comment>
<evidence type="ECO:0000256" key="3">
    <source>
        <dbReference type="ARBA" id="ARBA00023237"/>
    </source>
</evidence>
<dbReference type="InterPro" id="IPR026592">
    <property type="entry name" value="BamE"/>
</dbReference>
<dbReference type="GO" id="GO:1990063">
    <property type="term" value="C:Bam protein complex"/>
    <property type="evidence" value="ECO:0007669"/>
    <property type="project" value="TreeGrafter"/>
</dbReference>
<gene>
    <name evidence="4" type="primary">bamE</name>
    <name evidence="6" type="ORF">KB893_002165</name>
</gene>
<evidence type="ECO:0000256" key="2">
    <source>
        <dbReference type="ARBA" id="ARBA00023136"/>
    </source>
</evidence>
<proteinExistence type="inferred from homology"/>
<keyword evidence="1 4" id="KW-0732">Signal</keyword>
<evidence type="ECO:0000256" key="4">
    <source>
        <dbReference type="HAMAP-Rule" id="MF_00925"/>
    </source>
</evidence>
<dbReference type="Gene3D" id="3.30.1450.10">
    <property type="match status" value="1"/>
</dbReference>
<dbReference type="HAMAP" id="MF_00925">
    <property type="entry name" value="OM_assembly_BamE"/>
    <property type="match status" value="1"/>
</dbReference>
<reference evidence="6 7" key="1">
    <citation type="journal article" date="2021" name="Microbiol. Resour. Announc.">
        <title>Draft Genome Sequence of Coralloluteibacterium stylophorae LMG 29479T.</title>
        <authorList>
            <person name="Karlyshev A.V."/>
            <person name="Kudryashova E.B."/>
            <person name="Ariskina E.V."/>
            <person name="Conroy A.P."/>
            <person name="Abidueva E.Y."/>
        </authorList>
    </citation>
    <scope>NUCLEOTIDE SEQUENCE [LARGE SCALE GENOMIC DNA]</scope>
    <source>
        <strain evidence="6 7">LMG 29479</strain>
    </source>
</reference>
<dbReference type="GO" id="GO:0043165">
    <property type="term" value="P:Gram-negative-bacterium-type cell outer membrane assembly"/>
    <property type="evidence" value="ECO:0007669"/>
    <property type="project" value="UniProtKB-UniRule"/>
</dbReference>
<name>A0AAP2C7R8_9GAMM</name>
<keyword evidence="4" id="KW-0449">Lipoprotein</keyword>
<dbReference type="PANTHER" id="PTHR37482:SF1">
    <property type="entry name" value="OUTER MEMBRANE PROTEIN ASSEMBLY FACTOR BAME"/>
    <property type="match status" value="1"/>
</dbReference>
<dbReference type="RefSeq" id="WP_213173370.1">
    <property type="nucleotide sequence ID" value="NZ_JAGQFT020000001.1"/>
</dbReference>
<dbReference type="GO" id="GO:0030674">
    <property type="term" value="F:protein-macromolecule adaptor activity"/>
    <property type="evidence" value="ECO:0007669"/>
    <property type="project" value="TreeGrafter"/>
</dbReference>
<dbReference type="InterPro" id="IPR037873">
    <property type="entry name" value="BamE-like"/>
</dbReference>
<dbReference type="Proteomes" id="UP000675747">
    <property type="component" value="Unassembled WGS sequence"/>
</dbReference>
<feature type="domain" description="Outer membrane protein assembly factor BamE" evidence="5">
    <location>
        <begin position="28"/>
        <end position="98"/>
    </location>
</feature>
<organism evidence="6 7">
    <name type="scientific">Coralloluteibacterium stylophorae</name>
    <dbReference type="NCBI Taxonomy" id="1776034"/>
    <lineage>
        <taxon>Bacteria</taxon>
        <taxon>Pseudomonadati</taxon>
        <taxon>Pseudomonadota</taxon>
        <taxon>Gammaproteobacteria</taxon>
        <taxon>Lysobacterales</taxon>
        <taxon>Lysobacteraceae</taxon>
        <taxon>Coralloluteibacterium</taxon>
    </lineage>
</organism>
<keyword evidence="4" id="KW-0564">Palmitate</keyword>
<evidence type="ECO:0000256" key="1">
    <source>
        <dbReference type="ARBA" id="ARBA00022729"/>
    </source>
</evidence>
<evidence type="ECO:0000313" key="6">
    <source>
        <dbReference type="EMBL" id="MBS7455938.1"/>
    </source>
</evidence>
<dbReference type="AlphaFoldDB" id="A0AAP2C7R8"/>
<comment type="caution">
    <text evidence="6">The sequence shown here is derived from an EMBL/GenBank/DDBJ whole genome shotgun (WGS) entry which is preliminary data.</text>
</comment>
<evidence type="ECO:0000259" key="5">
    <source>
        <dbReference type="Pfam" id="PF04355"/>
    </source>
</evidence>